<keyword evidence="3" id="KW-1185">Reference proteome</keyword>
<dbReference type="Proteomes" id="UP001497497">
    <property type="component" value="Unassembled WGS sequence"/>
</dbReference>
<evidence type="ECO:0000313" key="2">
    <source>
        <dbReference type="EMBL" id="CAL1537682.1"/>
    </source>
</evidence>
<proteinExistence type="predicted"/>
<organism evidence="2 3">
    <name type="scientific">Lymnaea stagnalis</name>
    <name type="common">Great pond snail</name>
    <name type="synonym">Helix stagnalis</name>
    <dbReference type="NCBI Taxonomy" id="6523"/>
    <lineage>
        <taxon>Eukaryota</taxon>
        <taxon>Metazoa</taxon>
        <taxon>Spiralia</taxon>
        <taxon>Lophotrochozoa</taxon>
        <taxon>Mollusca</taxon>
        <taxon>Gastropoda</taxon>
        <taxon>Heterobranchia</taxon>
        <taxon>Euthyneura</taxon>
        <taxon>Panpulmonata</taxon>
        <taxon>Hygrophila</taxon>
        <taxon>Lymnaeoidea</taxon>
        <taxon>Lymnaeidae</taxon>
        <taxon>Lymnaea</taxon>
    </lineage>
</organism>
<feature type="region of interest" description="Disordered" evidence="1">
    <location>
        <begin position="50"/>
        <end position="117"/>
    </location>
</feature>
<evidence type="ECO:0000313" key="3">
    <source>
        <dbReference type="Proteomes" id="UP001497497"/>
    </source>
</evidence>
<gene>
    <name evidence="2" type="ORF">GSLYS_00011584001</name>
</gene>
<accession>A0AAV2HY83</accession>
<reference evidence="2 3" key="1">
    <citation type="submission" date="2024-04" db="EMBL/GenBank/DDBJ databases">
        <authorList>
            <consortium name="Genoscope - CEA"/>
            <person name="William W."/>
        </authorList>
    </citation>
    <scope>NUCLEOTIDE SEQUENCE [LARGE SCALE GENOMIC DNA]</scope>
</reference>
<protein>
    <submittedName>
        <fullName evidence="2">Uncharacterized protein</fullName>
    </submittedName>
</protein>
<comment type="caution">
    <text evidence="2">The sequence shown here is derived from an EMBL/GenBank/DDBJ whole genome shotgun (WGS) entry which is preliminary data.</text>
</comment>
<evidence type="ECO:0000256" key="1">
    <source>
        <dbReference type="SAM" id="MobiDB-lite"/>
    </source>
</evidence>
<feature type="compositionally biased region" description="Basic and acidic residues" evidence="1">
    <location>
        <begin position="51"/>
        <end position="61"/>
    </location>
</feature>
<name>A0AAV2HY83_LYMST</name>
<dbReference type="EMBL" id="CAXITT010000271">
    <property type="protein sequence ID" value="CAL1537682.1"/>
    <property type="molecule type" value="Genomic_DNA"/>
</dbReference>
<dbReference type="AlphaFoldDB" id="A0AAV2HY83"/>
<sequence length="117" mass="12827">MARRGITHSAVDNPRCQCACALMTTVIEVKVPMFFTMGCGNSKDRRRIKDAKKQYKVRTDQETTTTDLVADRGEPEGQDGGDVNISDTGQKGEIIESSRNDCGLIKGKKSREKTGTS</sequence>